<dbReference type="PANTHER" id="PTHR11266:SF91">
    <property type="entry name" value="EXPRESSED PROTEIN"/>
    <property type="match status" value="1"/>
</dbReference>
<organism evidence="7 8">
    <name type="scientific">Pycnococcus provasolii</name>
    <dbReference type="NCBI Taxonomy" id="41880"/>
    <lineage>
        <taxon>Eukaryota</taxon>
        <taxon>Viridiplantae</taxon>
        <taxon>Chlorophyta</taxon>
        <taxon>Pseudoscourfieldiophyceae</taxon>
        <taxon>Pseudoscourfieldiales</taxon>
        <taxon>Pycnococcaceae</taxon>
        <taxon>Pycnococcus</taxon>
    </lineage>
</organism>
<evidence type="ECO:0000256" key="4">
    <source>
        <dbReference type="ARBA" id="ARBA00022989"/>
    </source>
</evidence>
<reference evidence="7" key="1">
    <citation type="submission" date="2020-10" db="EMBL/GenBank/DDBJ databases">
        <title>Unveiling of a novel bifunctional photoreceptor, Dualchrome1, isolated from a cosmopolitan green alga.</title>
        <authorList>
            <person name="Suzuki S."/>
            <person name="Kawachi M."/>
        </authorList>
    </citation>
    <scope>NUCLEOTIDE SEQUENCE</scope>
    <source>
        <strain evidence="7">NIES 2893</strain>
    </source>
</reference>
<keyword evidence="4" id="KW-1133">Transmembrane helix</keyword>
<dbReference type="OrthoDB" id="430207at2759"/>
<name>A0A830HQM6_9CHLO</name>
<gene>
    <name evidence="7" type="ORF">PPROV_000817900</name>
</gene>
<proteinExistence type="inferred from homology"/>
<dbReference type="PANTHER" id="PTHR11266">
    <property type="entry name" value="PEROXISOMAL MEMBRANE PROTEIN 2, PXMP2 MPV17"/>
    <property type="match status" value="1"/>
</dbReference>
<dbReference type="GO" id="GO:0016020">
    <property type="term" value="C:membrane"/>
    <property type="evidence" value="ECO:0007669"/>
    <property type="project" value="UniProtKB-SubCell"/>
</dbReference>
<keyword evidence="8" id="KW-1185">Reference proteome</keyword>
<comment type="caution">
    <text evidence="7">The sequence shown here is derived from an EMBL/GenBank/DDBJ whole genome shotgun (WGS) entry which is preliminary data.</text>
</comment>
<sequence length="254" mass="27026">MPAWRPVFRAGGAGGGGGNGGRFLGGGSKSARLLMRASSVIMAASSSSSSTSSAAASSTLAARISSLGKSAVTAGSMSVLGDAIAQGVQASKATDAKKKPAFEVARSARMGGFGLLLYGPMQHYWYAFLDRQFPIKTNLAHFANKLVWNQIMLGPTVLVTVFTWTNMTTPSLGTMQQRWDATKTKIKHDLVPTMLNGWKFWVPAAAVNFSVVPLPYQVLYMSCCGVFWNFYLSLASNTPAPVAADKTNANTKKR</sequence>
<dbReference type="InterPro" id="IPR007248">
    <property type="entry name" value="Mpv17_PMP22"/>
</dbReference>
<keyword evidence="3" id="KW-0812">Transmembrane</keyword>
<dbReference type="GO" id="GO:0005737">
    <property type="term" value="C:cytoplasm"/>
    <property type="evidence" value="ECO:0007669"/>
    <property type="project" value="TreeGrafter"/>
</dbReference>
<evidence type="ECO:0000256" key="5">
    <source>
        <dbReference type="ARBA" id="ARBA00023136"/>
    </source>
</evidence>
<evidence type="ECO:0008006" key="9">
    <source>
        <dbReference type="Google" id="ProtNLM"/>
    </source>
</evidence>
<evidence type="ECO:0000256" key="1">
    <source>
        <dbReference type="ARBA" id="ARBA00004141"/>
    </source>
</evidence>
<dbReference type="AlphaFoldDB" id="A0A830HQM6"/>
<dbReference type="EMBL" id="BNJQ01000025">
    <property type="protein sequence ID" value="GHP09444.1"/>
    <property type="molecule type" value="Genomic_DNA"/>
</dbReference>
<evidence type="ECO:0000313" key="7">
    <source>
        <dbReference type="EMBL" id="GHP09444.1"/>
    </source>
</evidence>
<evidence type="ECO:0000256" key="2">
    <source>
        <dbReference type="ARBA" id="ARBA00006824"/>
    </source>
</evidence>
<comment type="subcellular location">
    <subcellularLocation>
        <location evidence="1">Membrane</location>
        <topology evidence="1">Multi-pass membrane protein</topology>
    </subcellularLocation>
</comment>
<evidence type="ECO:0000256" key="3">
    <source>
        <dbReference type="ARBA" id="ARBA00022692"/>
    </source>
</evidence>
<dbReference type="Proteomes" id="UP000660262">
    <property type="component" value="Unassembled WGS sequence"/>
</dbReference>
<accession>A0A830HQM6</accession>
<protein>
    <recommendedName>
        <fullName evidence="9">Peroxisomal membrane protein MPV17</fullName>
    </recommendedName>
</protein>
<comment type="similarity">
    <text evidence="2 6">Belongs to the peroxisomal membrane protein PXMP2/4 family.</text>
</comment>
<dbReference type="Pfam" id="PF04117">
    <property type="entry name" value="Mpv17_PMP22"/>
    <property type="match status" value="1"/>
</dbReference>
<evidence type="ECO:0000256" key="6">
    <source>
        <dbReference type="RuleBase" id="RU363053"/>
    </source>
</evidence>
<keyword evidence="5" id="KW-0472">Membrane</keyword>
<evidence type="ECO:0000313" key="8">
    <source>
        <dbReference type="Proteomes" id="UP000660262"/>
    </source>
</evidence>